<keyword evidence="1" id="KW-0812">Transmembrane</keyword>
<keyword evidence="1" id="KW-0472">Membrane</keyword>
<dbReference type="AlphaFoldDB" id="A0A0R2JK80"/>
<dbReference type="EMBL" id="JQBP01000005">
    <property type="protein sequence ID" value="KRN74794.1"/>
    <property type="molecule type" value="Genomic_DNA"/>
</dbReference>
<dbReference type="STRING" id="1616.IV73_GL001071"/>
<keyword evidence="3" id="KW-1185">Reference proteome</keyword>
<evidence type="ECO:0008006" key="4">
    <source>
        <dbReference type="Google" id="ProtNLM"/>
    </source>
</evidence>
<name>A0A0R2JK80_9LACO</name>
<proteinExistence type="predicted"/>
<sequence>MSKQNDDVEPYTTFNPGRNIWRKMSKFLFLTGERLGVLGVFGLLVLITAQKIFPYNLGWQGVVYIICGFLLTIFLVLPAPSHPNQLMWREVTMRNLNDYSRSIKVDPLDWEE</sequence>
<feature type="transmembrane region" description="Helical" evidence="1">
    <location>
        <begin position="27"/>
        <end position="49"/>
    </location>
</feature>
<organism evidence="2 3">
    <name type="scientific">Weissella kandleri</name>
    <dbReference type="NCBI Taxonomy" id="1616"/>
    <lineage>
        <taxon>Bacteria</taxon>
        <taxon>Bacillati</taxon>
        <taxon>Bacillota</taxon>
        <taxon>Bacilli</taxon>
        <taxon>Lactobacillales</taxon>
        <taxon>Lactobacillaceae</taxon>
        <taxon>Weissella</taxon>
    </lineage>
</organism>
<accession>A0A0R2JK80</accession>
<dbReference type="RefSeq" id="WP_057755858.1">
    <property type="nucleotide sequence ID" value="NZ_JQBP01000005.1"/>
</dbReference>
<dbReference type="PATRIC" id="fig|1616.3.peg.1098"/>
<comment type="caution">
    <text evidence="2">The sequence shown here is derived from an EMBL/GenBank/DDBJ whole genome shotgun (WGS) entry which is preliminary data.</text>
</comment>
<feature type="transmembrane region" description="Helical" evidence="1">
    <location>
        <begin position="61"/>
        <end position="79"/>
    </location>
</feature>
<evidence type="ECO:0000256" key="1">
    <source>
        <dbReference type="SAM" id="Phobius"/>
    </source>
</evidence>
<reference evidence="2 3" key="1">
    <citation type="journal article" date="2015" name="Genome Announc.">
        <title>Expanding the biotechnology potential of lactobacilli through comparative genomics of 213 strains and associated genera.</title>
        <authorList>
            <person name="Sun Z."/>
            <person name="Harris H.M."/>
            <person name="McCann A."/>
            <person name="Guo C."/>
            <person name="Argimon S."/>
            <person name="Zhang W."/>
            <person name="Yang X."/>
            <person name="Jeffery I.B."/>
            <person name="Cooney J.C."/>
            <person name="Kagawa T.F."/>
            <person name="Liu W."/>
            <person name="Song Y."/>
            <person name="Salvetti E."/>
            <person name="Wrobel A."/>
            <person name="Rasinkangas P."/>
            <person name="Parkhill J."/>
            <person name="Rea M.C."/>
            <person name="O'Sullivan O."/>
            <person name="Ritari J."/>
            <person name="Douillard F.P."/>
            <person name="Paul Ross R."/>
            <person name="Yang R."/>
            <person name="Briner A.E."/>
            <person name="Felis G.E."/>
            <person name="de Vos W.M."/>
            <person name="Barrangou R."/>
            <person name="Klaenhammer T.R."/>
            <person name="Caufield P.W."/>
            <person name="Cui Y."/>
            <person name="Zhang H."/>
            <person name="O'Toole P.W."/>
        </authorList>
    </citation>
    <scope>NUCLEOTIDE SEQUENCE [LARGE SCALE GENOMIC DNA]</scope>
    <source>
        <strain evidence="2 3">DSM 20593</strain>
    </source>
</reference>
<protein>
    <recommendedName>
        <fullName evidence="4">PrgI family protein</fullName>
    </recommendedName>
</protein>
<evidence type="ECO:0000313" key="2">
    <source>
        <dbReference type="EMBL" id="KRN74794.1"/>
    </source>
</evidence>
<evidence type="ECO:0000313" key="3">
    <source>
        <dbReference type="Proteomes" id="UP000051655"/>
    </source>
</evidence>
<keyword evidence="1" id="KW-1133">Transmembrane helix</keyword>
<dbReference type="OrthoDB" id="2146118at2"/>
<dbReference type="Proteomes" id="UP000051655">
    <property type="component" value="Unassembled WGS sequence"/>
</dbReference>
<gene>
    <name evidence="2" type="ORF">IV73_GL001071</name>
</gene>